<name>A0A6V8H9W3_TALPI</name>
<protein>
    <submittedName>
        <fullName evidence="1">Short-chain dehydrogenase</fullName>
    </submittedName>
</protein>
<organism evidence="1 2">
    <name type="scientific">Talaromyces pinophilus</name>
    <name type="common">Penicillium pinophilum</name>
    <dbReference type="NCBI Taxonomy" id="128442"/>
    <lineage>
        <taxon>Eukaryota</taxon>
        <taxon>Fungi</taxon>
        <taxon>Dikarya</taxon>
        <taxon>Ascomycota</taxon>
        <taxon>Pezizomycotina</taxon>
        <taxon>Eurotiomycetes</taxon>
        <taxon>Eurotiomycetidae</taxon>
        <taxon>Eurotiales</taxon>
        <taxon>Trichocomaceae</taxon>
        <taxon>Talaromyces</taxon>
        <taxon>Talaromyces sect. Talaromyces</taxon>
    </lineage>
</organism>
<keyword evidence="2" id="KW-1185">Reference proteome</keyword>
<dbReference type="AlphaFoldDB" id="A0A6V8H9W3"/>
<gene>
    <name evidence="1" type="ORF">TCE0_033f08257</name>
</gene>
<proteinExistence type="predicted"/>
<dbReference type="Gene3D" id="3.40.50.720">
    <property type="entry name" value="NAD(P)-binding Rossmann-like Domain"/>
    <property type="match status" value="1"/>
</dbReference>
<evidence type="ECO:0000313" key="2">
    <source>
        <dbReference type="Proteomes" id="UP000053095"/>
    </source>
</evidence>
<dbReference type="EMBL" id="DF933829">
    <property type="protein sequence ID" value="GAM37923.1"/>
    <property type="molecule type" value="Genomic_DNA"/>
</dbReference>
<dbReference type="InterPro" id="IPR036291">
    <property type="entry name" value="NAD(P)-bd_dom_sf"/>
</dbReference>
<dbReference type="SUPFAM" id="SSF51735">
    <property type="entry name" value="NAD(P)-binding Rossmann-fold domains"/>
    <property type="match status" value="1"/>
</dbReference>
<dbReference type="Proteomes" id="UP000053095">
    <property type="component" value="Unassembled WGS sequence"/>
</dbReference>
<evidence type="ECO:0000313" key="1">
    <source>
        <dbReference type="EMBL" id="GAM37923.1"/>
    </source>
</evidence>
<reference evidence="2" key="1">
    <citation type="journal article" date="2015" name="Genome Announc.">
        <title>Draft genome sequence of Talaromyces cellulolyticus strain Y-94, a source of lignocellulosic biomass-degrading enzymes.</title>
        <authorList>
            <person name="Fujii T."/>
            <person name="Koike H."/>
            <person name="Sawayama S."/>
            <person name="Yano S."/>
            <person name="Inoue H."/>
        </authorList>
    </citation>
    <scope>NUCLEOTIDE SEQUENCE [LARGE SCALE GENOMIC DNA]</scope>
    <source>
        <strain evidence="2">Y-94</strain>
    </source>
</reference>
<sequence>MATKQRDPKPAIGGTDRSMQTLFRLDGRTIIITAGGGSVGLEAASAILESGAGVICLDRQDEPLKDLWGLSPFPSI</sequence>
<comment type="caution">
    <text evidence="1">The sequence shown here is derived from an EMBL/GenBank/DDBJ whole genome shotgun (WGS) entry which is preliminary data.</text>
</comment>
<accession>A0A6V8H9W3</accession>